<dbReference type="InterPro" id="IPR051449">
    <property type="entry name" value="ABC-2_transporter_component"/>
</dbReference>
<dbReference type="PANTHER" id="PTHR30294:SF29">
    <property type="entry name" value="MULTIDRUG ABC TRANSPORTER PERMEASE YBHS-RELATED"/>
    <property type="match status" value="1"/>
</dbReference>
<comment type="caution">
    <text evidence="8">The sequence shown here is derived from an EMBL/GenBank/DDBJ whole genome shotgun (WGS) entry which is preliminary data.</text>
</comment>
<dbReference type="AlphaFoldDB" id="A0A1C0ZT32"/>
<accession>A0A1C0ZT32</accession>
<keyword evidence="9" id="KW-1185">Reference proteome</keyword>
<dbReference type="Proteomes" id="UP000093309">
    <property type="component" value="Unassembled WGS sequence"/>
</dbReference>
<comment type="subcellular location">
    <subcellularLocation>
        <location evidence="1">Cell membrane</location>
        <topology evidence="1">Multi-pass membrane protein</topology>
    </subcellularLocation>
</comment>
<dbReference type="OrthoDB" id="9768837at2"/>
<dbReference type="InterPro" id="IPR013525">
    <property type="entry name" value="ABC2_TM"/>
</dbReference>
<reference evidence="9" key="1">
    <citation type="submission" date="2016-05" db="EMBL/GenBank/DDBJ databases">
        <title>Paenibacillus oryzae. sp. nov., isolated from the rice root.</title>
        <authorList>
            <person name="Zhang J."/>
            <person name="Zhang X."/>
        </authorList>
    </citation>
    <scope>NUCLEOTIDE SEQUENCE [LARGE SCALE GENOMIC DNA]</scope>
    <source>
        <strain evidence="9">KCTC13222</strain>
    </source>
</reference>
<feature type="transmembrane region" description="Helical" evidence="6">
    <location>
        <begin position="326"/>
        <end position="345"/>
    </location>
</feature>
<feature type="transmembrane region" description="Helical" evidence="6">
    <location>
        <begin position="247"/>
        <end position="271"/>
    </location>
</feature>
<proteinExistence type="predicted"/>
<name>A0A1C0ZT32_9BACL</name>
<protein>
    <recommendedName>
        <fullName evidence="7">ABC-2 type transporter transmembrane domain-containing protein</fullName>
    </recommendedName>
</protein>
<evidence type="ECO:0000256" key="6">
    <source>
        <dbReference type="SAM" id="Phobius"/>
    </source>
</evidence>
<dbReference type="EMBL" id="LYPC01000028">
    <property type="protein sequence ID" value="OCT11221.1"/>
    <property type="molecule type" value="Genomic_DNA"/>
</dbReference>
<feature type="transmembrane region" description="Helical" evidence="6">
    <location>
        <begin position="351"/>
        <end position="369"/>
    </location>
</feature>
<evidence type="ECO:0000313" key="8">
    <source>
        <dbReference type="EMBL" id="OCT11221.1"/>
    </source>
</evidence>
<keyword evidence="3 6" id="KW-0812">Transmembrane</keyword>
<keyword evidence="5 6" id="KW-0472">Membrane</keyword>
<evidence type="ECO:0000256" key="2">
    <source>
        <dbReference type="ARBA" id="ARBA00022475"/>
    </source>
</evidence>
<evidence type="ECO:0000313" key="9">
    <source>
        <dbReference type="Proteomes" id="UP000093309"/>
    </source>
</evidence>
<dbReference type="PANTHER" id="PTHR30294">
    <property type="entry name" value="MEMBRANE COMPONENT OF ABC TRANSPORTER YHHJ-RELATED"/>
    <property type="match status" value="1"/>
</dbReference>
<dbReference type="GO" id="GO:0005886">
    <property type="term" value="C:plasma membrane"/>
    <property type="evidence" value="ECO:0007669"/>
    <property type="project" value="UniProtKB-SubCell"/>
</dbReference>
<evidence type="ECO:0000256" key="1">
    <source>
        <dbReference type="ARBA" id="ARBA00004651"/>
    </source>
</evidence>
<dbReference type="GO" id="GO:0140359">
    <property type="term" value="F:ABC-type transporter activity"/>
    <property type="evidence" value="ECO:0007669"/>
    <property type="project" value="InterPro"/>
</dbReference>
<evidence type="ECO:0000256" key="3">
    <source>
        <dbReference type="ARBA" id="ARBA00022692"/>
    </source>
</evidence>
<evidence type="ECO:0000256" key="5">
    <source>
        <dbReference type="ARBA" id="ARBA00023136"/>
    </source>
</evidence>
<dbReference type="Pfam" id="PF12698">
    <property type="entry name" value="ABC2_membrane_3"/>
    <property type="match status" value="1"/>
</dbReference>
<feature type="transmembrane region" description="Helical" evidence="6">
    <location>
        <begin position="291"/>
        <end position="314"/>
    </location>
</feature>
<sequence length="428" mass="47206">MNRIVTVIKFTYMTRFRMKSFRIMSLILIILMSVMIHLPTLINKLSSNEPTKIGVFSTQQAELAAKLTAFYNNQPNADIRIVPLPEGGSAEANEALGKQQIADKKIKGYLEITEGSKQGVFPKMVYKSTGTMEFSLKSKLQTTLQLIKTDIVLQGAGLPDALKADLQTPVSLETVQISTTDKAATGKTEAQMVMSYALVYVMLFLLYMGVIGFGNMVATEITSEKSSRVMELLITSVSPLKQMFGKIIGICLLALTQIASLIAVGAINLKLSSPSAIKDLHLSWHDLQLSLIVYFLIFYLLGFFIYATIFAAVGSLVSRTEDVGQAIMPITIVIVAAFMIAVFGLNQPNAPFVVTMSFVPFFSPLIMFLRIGMSSPPFWQIAISIAIQLISIGAMAWLAAKIYRTGVLMYGKRPSWKELRKAMKAYRT</sequence>
<feature type="domain" description="ABC-2 type transporter transmembrane" evidence="7">
    <location>
        <begin position="19"/>
        <end position="400"/>
    </location>
</feature>
<feature type="transmembrane region" description="Helical" evidence="6">
    <location>
        <begin position="21"/>
        <end position="42"/>
    </location>
</feature>
<keyword evidence="4 6" id="KW-1133">Transmembrane helix</keyword>
<keyword evidence="2" id="KW-1003">Cell membrane</keyword>
<dbReference type="STRING" id="512399.A8709_05955"/>
<dbReference type="RefSeq" id="WP_065858053.1">
    <property type="nucleotide sequence ID" value="NZ_LYPC01000028.1"/>
</dbReference>
<feature type="transmembrane region" description="Helical" evidence="6">
    <location>
        <begin position="197"/>
        <end position="218"/>
    </location>
</feature>
<feature type="transmembrane region" description="Helical" evidence="6">
    <location>
        <begin position="381"/>
        <end position="400"/>
    </location>
</feature>
<evidence type="ECO:0000259" key="7">
    <source>
        <dbReference type="Pfam" id="PF12698"/>
    </source>
</evidence>
<gene>
    <name evidence="8" type="ORF">A8709_05955</name>
</gene>
<evidence type="ECO:0000256" key="4">
    <source>
        <dbReference type="ARBA" id="ARBA00022989"/>
    </source>
</evidence>
<organism evidence="8 9">
    <name type="scientific">Paenibacillus pectinilyticus</name>
    <dbReference type="NCBI Taxonomy" id="512399"/>
    <lineage>
        <taxon>Bacteria</taxon>
        <taxon>Bacillati</taxon>
        <taxon>Bacillota</taxon>
        <taxon>Bacilli</taxon>
        <taxon>Bacillales</taxon>
        <taxon>Paenibacillaceae</taxon>
        <taxon>Paenibacillus</taxon>
    </lineage>
</organism>